<evidence type="ECO:0000313" key="3">
    <source>
        <dbReference type="Proteomes" id="UP001431209"/>
    </source>
</evidence>
<reference evidence="2 3" key="1">
    <citation type="submission" date="2024-03" db="EMBL/GenBank/DDBJ databases">
        <title>The Acrasis kona genome and developmental transcriptomes reveal deep origins of eukaryotic multicellular pathways.</title>
        <authorList>
            <person name="Sheikh S."/>
            <person name="Fu C.-J."/>
            <person name="Brown M.W."/>
            <person name="Baldauf S.L."/>
        </authorList>
    </citation>
    <scope>NUCLEOTIDE SEQUENCE [LARGE SCALE GENOMIC DNA]</scope>
    <source>
        <strain evidence="2 3">ATCC MYA-3509</strain>
    </source>
</reference>
<feature type="signal peptide" evidence="1">
    <location>
        <begin position="1"/>
        <end position="17"/>
    </location>
</feature>
<protein>
    <submittedName>
        <fullName evidence="2">Uncharacterized protein</fullName>
    </submittedName>
</protein>
<evidence type="ECO:0000256" key="1">
    <source>
        <dbReference type="SAM" id="SignalP"/>
    </source>
</evidence>
<dbReference type="InterPro" id="IPR035959">
    <property type="entry name" value="RutC-like_sf"/>
</dbReference>
<dbReference type="Gene3D" id="3.30.1330.40">
    <property type="entry name" value="RutC-like"/>
    <property type="match status" value="1"/>
</dbReference>
<feature type="chain" id="PRO_5043845285" evidence="1">
    <location>
        <begin position="18"/>
        <end position="205"/>
    </location>
</feature>
<gene>
    <name evidence="2" type="ORF">AKO1_009787</name>
</gene>
<evidence type="ECO:0000313" key="2">
    <source>
        <dbReference type="EMBL" id="KAL0490977.1"/>
    </source>
</evidence>
<sequence length="205" mass="22457">MNKFVTILLLLVPLVMSQQEVGSIIGDLLNPDCVQYVNPVGAISTTGTWSISSRVLRTDCVPLNIAGMRGITPNNNTQVSLTQPNGLYLRVKQAFLNMIYNAEQLGARAKDCSRVVVFVRDMVSIRPVVNRVQTEIWGAATSSNPIYPPRTILQIDAFNGLTCEYGPQNWRQGTAGANGQVVCENGGTPIGDILEVEGTFYVRRR</sequence>
<dbReference type="EMBL" id="JAOPGA020001738">
    <property type="protein sequence ID" value="KAL0490977.1"/>
    <property type="molecule type" value="Genomic_DNA"/>
</dbReference>
<keyword evidence="1" id="KW-0732">Signal</keyword>
<accession>A0AAW2ZP33</accession>
<dbReference type="CDD" id="cd00448">
    <property type="entry name" value="YjgF_YER057c_UK114_family"/>
    <property type="match status" value="1"/>
</dbReference>
<keyword evidence="3" id="KW-1185">Reference proteome</keyword>
<proteinExistence type="predicted"/>
<dbReference type="AlphaFoldDB" id="A0AAW2ZP33"/>
<name>A0AAW2ZP33_9EUKA</name>
<dbReference type="Proteomes" id="UP001431209">
    <property type="component" value="Unassembled WGS sequence"/>
</dbReference>
<dbReference type="SUPFAM" id="SSF55298">
    <property type="entry name" value="YjgF-like"/>
    <property type="match status" value="1"/>
</dbReference>
<comment type="caution">
    <text evidence="2">The sequence shown here is derived from an EMBL/GenBank/DDBJ whole genome shotgun (WGS) entry which is preliminary data.</text>
</comment>
<organism evidence="2 3">
    <name type="scientific">Acrasis kona</name>
    <dbReference type="NCBI Taxonomy" id="1008807"/>
    <lineage>
        <taxon>Eukaryota</taxon>
        <taxon>Discoba</taxon>
        <taxon>Heterolobosea</taxon>
        <taxon>Tetramitia</taxon>
        <taxon>Eutetramitia</taxon>
        <taxon>Acrasidae</taxon>
        <taxon>Acrasis</taxon>
    </lineage>
</organism>